<dbReference type="AlphaFoldDB" id="A0A858RB32"/>
<protein>
    <submittedName>
        <fullName evidence="1">Uncharacterized protein</fullName>
    </submittedName>
</protein>
<organism evidence="1 2">
    <name type="scientific">Aerophototrophica crusticola</name>
    <dbReference type="NCBI Taxonomy" id="1709002"/>
    <lineage>
        <taxon>Bacteria</taxon>
        <taxon>Pseudomonadati</taxon>
        <taxon>Pseudomonadota</taxon>
        <taxon>Alphaproteobacteria</taxon>
        <taxon>Rhodospirillales</taxon>
        <taxon>Rhodospirillaceae</taxon>
        <taxon>Aerophototrophica</taxon>
    </lineage>
</organism>
<dbReference type="Proteomes" id="UP000501891">
    <property type="component" value="Chromosome"/>
</dbReference>
<proteinExistence type="predicted"/>
<evidence type="ECO:0000313" key="1">
    <source>
        <dbReference type="EMBL" id="QJE74567.1"/>
    </source>
</evidence>
<reference evidence="1" key="1">
    <citation type="submission" date="2020-04" db="EMBL/GenBank/DDBJ databases">
        <title>A desert anoxygenic phototrophic bacterium fixes CO2 using RubisCO under aerobic conditions.</title>
        <authorList>
            <person name="Tang K."/>
        </authorList>
    </citation>
    <scope>NUCLEOTIDE SEQUENCE [LARGE SCALE GENOMIC DNA]</scope>
    <source>
        <strain evidence="1">MIMtkB3</strain>
    </source>
</reference>
<dbReference type="KEGG" id="acru:HHL28_17190"/>
<name>A0A858RB32_9PROT</name>
<gene>
    <name evidence="1" type="ORF">HHL28_17190</name>
</gene>
<accession>A0A858RB32</accession>
<sequence length="65" mass="6893">MMPDDDDMSDSMRHALEEVAHMGTRGLTAVPVKPTLEMLTAGADAGKVSIGTVMRIYAAMLQAAD</sequence>
<dbReference type="EMBL" id="CP051775">
    <property type="protein sequence ID" value="QJE74567.1"/>
    <property type="molecule type" value="Genomic_DNA"/>
</dbReference>
<keyword evidence="2" id="KW-1185">Reference proteome</keyword>
<evidence type="ECO:0000313" key="2">
    <source>
        <dbReference type="Proteomes" id="UP000501891"/>
    </source>
</evidence>